<evidence type="ECO:0000256" key="14">
    <source>
        <dbReference type="ARBA" id="ARBA00023136"/>
    </source>
</evidence>
<keyword evidence="11" id="KW-0256">Endoplasmic reticulum</keyword>
<evidence type="ECO:0000256" key="10">
    <source>
        <dbReference type="ARBA" id="ARBA00022786"/>
    </source>
</evidence>
<evidence type="ECO:0000256" key="16">
    <source>
        <dbReference type="SAM" id="MobiDB-lite"/>
    </source>
</evidence>
<dbReference type="InterPro" id="IPR057992">
    <property type="entry name" value="TPR_SYVN1_N"/>
</dbReference>
<evidence type="ECO:0000259" key="18">
    <source>
        <dbReference type="PROSITE" id="PS50089"/>
    </source>
</evidence>
<dbReference type="PANTHER" id="PTHR22763">
    <property type="entry name" value="RING ZINC FINGER PROTEIN"/>
    <property type="match status" value="1"/>
</dbReference>
<proteinExistence type="inferred from homology"/>
<evidence type="ECO:0000256" key="7">
    <source>
        <dbReference type="ARBA" id="ARBA00022692"/>
    </source>
</evidence>
<accession>A0A9W7LGC6</accession>
<dbReference type="Pfam" id="PF13639">
    <property type="entry name" value="zf-RING_2"/>
    <property type="match status" value="1"/>
</dbReference>
<comment type="caution">
    <text evidence="19">The sequence shown here is derived from an EMBL/GenBank/DDBJ whole genome shotgun (WGS) entry which is preliminary data.</text>
</comment>
<feature type="transmembrane region" description="Helical" evidence="17">
    <location>
        <begin position="149"/>
        <end position="173"/>
    </location>
</feature>
<evidence type="ECO:0000256" key="6">
    <source>
        <dbReference type="ARBA" id="ARBA00022679"/>
    </source>
</evidence>
<keyword evidence="14 17" id="KW-0472">Membrane</keyword>
<dbReference type="EC" id="2.3.2.27" evidence="5"/>
<gene>
    <name evidence="19" type="ORF">TrCOL_g13352</name>
</gene>
<keyword evidence="9 15" id="KW-0863">Zinc-finger</keyword>
<dbReference type="GO" id="GO:0005789">
    <property type="term" value="C:endoplasmic reticulum membrane"/>
    <property type="evidence" value="ECO:0007669"/>
    <property type="project" value="UniProtKB-SubCell"/>
</dbReference>
<feature type="region of interest" description="Disordered" evidence="16">
    <location>
        <begin position="323"/>
        <end position="405"/>
    </location>
</feature>
<feature type="domain" description="RING-type" evidence="18">
    <location>
        <begin position="271"/>
        <end position="309"/>
    </location>
</feature>
<comment type="subcellular location">
    <subcellularLocation>
        <location evidence="2">Endoplasmic reticulum membrane</location>
        <topology evidence="2">Multi-pass membrane protein</topology>
    </subcellularLocation>
</comment>
<evidence type="ECO:0000256" key="12">
    <source>
        <dbReference type="ARBA" id="ARBA00022833"/>
    </source>
</evidence>
<dbReference type="Proteomes" id="UP001165065">
    <property type="component" value="Unassembled WGS sequence"/>
</dbReference>
<dbReference type="GO" id="GO:0061630">
    <property type="term" value="F:ubiquitin protein ligase activity"/>
    <property type="evidence" value="ECO:0007669"/>
    <property type="project" value="UniProtKB-EC"/>
</dbReference>
<keyword evidence="13 17" id="KW-1133">Transmembrane helix</keyword>
<evidence type="ECO:0000256" key="5">
    <source>
        <dbReference type="ARBA" id="ARBA00012483"/>
    </source>
</evidence>
<keyword evidence="8" id="KW-0479">Metal-binding</keyword>
<dbReference type="GO" id="GO:0043161">
    <property type="term" value="P:proteasome-mediated ubiquitin-dependent protein catabolic process"/>
    <property type="evidence" value="ECO:0007669"/>
    <property type="project" value="TreeGrafter"/>
</dbReference>
<dbReference type="Pfam" id="PF25563">
    <property type="entry name" value="TPR_SYVN1_N"/>
    <property type="match status" value="1"/>
</dbReference>
<keyword evidence="20" id="KW-1185">Reference proteome</keyword>
<feature type="compositionally biased region" description="Basic and acidic residues" evidence="16">
    <location>
        <begin position="374"/>
        <end position="383"/>
    </location>
</feature>
<evidence type="ECO:0000313" key="20">
    <source>
        <dbReference type="Proteomes" id="UP001165065"/>
    </source>
</evidence>
<evidence type="ECO:0000256" key="9">
    <source>
        <dbReference type="ARBA" id="ARBA00022771"/>
    </source>
</evidence>
<evidence type="ECO:0000256" key="2">
    <source>
        <dbReference type="ARBA" id="ARBA00004477"/>
    </source>
</evidence>
<evidence type="ECO:0000313" key="19">
    <source>
        <dbReference type="EMBL" id="GMI48971.1"/>
    </source>
</evidence>
<evidence type="ECO:0000256" key="4">
    <source>
        <dbReference type="ARBA" id="ARBA00010089"/>
    </source>
</evidence>
<keyword evidence="7 17" id="KW-0812">Transmembrane</keyword>
<organism evidence="19 20">
    <name type="scientific">Triparma columacea</name>
    <dbReference type="NCBI Taxonomy" id="722753"/>
    <lineage>
        <taxon>Eukaryota</taxon>
        <taxon>Sar</taxon>
        <taxon>Stramenopiles</taxon>
        <taxon>Ochrophyta</taxon>
        <taxon>Bolidophyceae</taxon>
        <taxon>Parmales</taxon>
        <taxon>Triparmaceae</taxon>
        <taxon>Triparma</taxon>
    </lineage>
</organism>
<reference evidence="20" key="1">
    <citation type="journal article" date="2023" name="Commun. Biol.">
        <title>Genome analysis of Parmales, the sister group of diatoms, reveals the evolutionary specialization of diatoms from phago-mixotrophs to photoautotrophs.</title>
        <authorList>
            <person name="Ban H."/>
            <person name="Sato S."/>
            <person name="Yoshikawa S."/>
            <person name="Yamada K."/>
            <person name="Nakamura Y."/>
            <person name="Ichinomiya M."/>
            <person name="Sato N."/>
            <person name="Blanc-Mathieu R."/>
            <person name="Endo H."/>
            <person name="Kuwata A."/>
            <person name="Ogata H."/>
        </authorList>
    </citation>
    <scope>NUCLEOTIDE SEQUENCE [LARGE SCALE GENOMIC DNA]</scope>
</reference>
<evidence type="ECO:0000256" key="1">
    <source>
        <dbReference type="ARBA" id="ARBA00000900"/>
    </source>
</evidence>
<dbReference type="Gene3D" id="3.30.40.10">
    <property type="entry name" value="Zinc/RING finger domain, C3HC4 (zinc finger)"/>
    <property type="match status" value="1"/>
</dbReference>
<evidence type="ECO:0000256" key="17">
    <source>
        <dbReference type="SAM" id="Phobius"/>
    </source>
</evidence>
<dbReference type="GO" id="GO:0036503">
    <property type="term" value="P:ERAD pathway"/>
    <property type="evidence" value="ECO:0007669"/>
    <property type="project" value="TreeGrafter"/>
</dbReference>
<dbReference type="AlphaFoldDB" id="A0A9W7LGC6"/>
<evidence type="ECO:0000256" key="3">
    <source>
        <dbReference type="ARBA" id="ARBA00004906"/>
    </source>
</evidence>
<protein>
    <recommendedName>
        <fullName evidence="5">RING-type E3 ubiquitin transferase</fullName>
        <ecNumber evidence="5">2.3.2.27</ecNumber>
    </recommendedName>
</protein>
<sequence length="496" mass="55237">MVQLGNSKLSALLAANAIGSIGLGIYKLSTTLFLSRSLTSAERSELSGSIRYTLTETCLALNIFRSEINLPLFFKFVVLVTGKGITGMLAGRTRVIQGWEEERNMMEEGERRKSEKHSGIFFLSILLLIFFNYSIVTSLSSLLSTGPSASILFIFEYSILALSTTTSLTRYILYLYGLHVERKGLPWHGRQDAEFVVEGIQDGVRFAFYVGFACVVMQFYGVPLNVVRELWVSYGRLKEKVELWVRYRNITGNLNERFEDGTREELDADSCVICREPMEEGKRLDCGHCFHFWCLRQWLLHKQTCPTCRSLIRVGLRRQEEEVVEGAGGGGGGEEQQQQQEEEGGGGGGEREGEDLGGEGNQGLIQTPTEGGEEDGRVGRDEDSGQGNDEGQRTEGGTQGGFFEGFPETVEHVANPYEDDYKKGQEMKKLSVTEMAALHRGGKRGRSNLHTSTLNPGFPLKFSIPSTSYVIVPIPMPSKSSRYTQLNIITIKTFTK</sequence>
<dbReference type="GO" id="GO:0008270">
    <property type="term" value="F:zinc ion binding"/>
    <property type="evidence" value="ECO:0007669"/>
    <property type="project" value="UniProtKB-KW"/>
</dbReference>
<feature type="transmembrane region" description="Helical" evidence="17">
    <location>
        <begin position="120"/>
        <end position="143"/>
    </location>
</feature>
<dbReference type="SUPFAM" id="SSF57850">
    <property type="entry name" value="RING/U-box"/>
    <property type="match status" value="1"/>
</dbReference>
<dbReference type="SMART" id="SM00184">
    <property type="entry name" value="RING"/>
    <property type="match status" value="1"/>
</dbReference>
<evidence type="ECO:0000256" key="11">
    <source>
        <dbReference type="ARBA" id="ARBA00022824"/>
    </source>
</evidence>
<dbReference type="InterPro" id="IPR050731">
    <property type="entry name" value="HRD1_E3_ubiq-ligases"/>
</dbReference>
<name>A0A9W7LGC6_9STRA</name>
<dbReference type="PANTHER" id="PTHR22763:SF184">
    <property type="entry name" value="E3 UBIQUITIN-PROTEIN LIGASE SYNOVIOLIN"/>
    <property type="match status" value="1"/>
</dbReference>
<comment type="similarity">
    <text evidence="4">Belongs to the HRD1 family.</text>
</comment>
<comment type="catalytic activity">
    <reaction evidence="1">
        <text>S-ubiquitinyl-[E2 ubiquitin-conjugating enzyme]-L-cysteine + [acceptor protein]-L-lysine = [E2 ubiquitin-conjugating enzyme]-L-cysteine + N(6)-ubiquitinyl-[acceptor protein]-L-lysine.</text>
        <dbReference type="EC" id="2.3.2.27"/>
    </reaction>
</comment>
<dbReference type="PROSITE" id="PS50089">
    <property type="entry name" value="ZF_RING_2"/>
    <property type="match status" value="1"/>
</dbReference>
<comment type="pathway">
    <text evidence="3">Protein modification; protein ubiquitination.</text>
</comment>
<keyword evidence="10" id="KW-0833">Ubl conjugation pathway</keyword>
<dbReference type="EMBL" id="BRYA01000450">
    <property type="protein sequence ID" value="GMI48971.1"/>
    <property type="molecule type" value="Genomic_DNA"/>
</dbReference>
<keyword evidence="12" id="KW-0862">Zinc</keyword>
<dbReference type="InterPro" id="IPR058051">
    <property type="entry name" value="Znf_RING_synoviolin"/>
</dbReference>
<evidence type="ECO:0000256" key="8">
    <source>
        <dbReference type="ARBA" id="ARBA00022723"/>
    </source>
</evidence>
<dbReference type="CDD" id="cd16479">
    <property type="entry name" value="RING-H2_synoviolin"/>
    <property type="match status" value="1"/>
</dbReference>
<evidence type="ECO:0000256" key="13">
    <source>
        <dbReference type="ARBA" id="ARBA00022989"/>
    </source>
</evidence>
<keyword evidence="6" id="KW-0808">Transferase</keyword>
<evidence type="ECO:0000256" key="15">
    <source>
        <dbReference type="PROSITE-ProRule" id="PRU00175"/>
    </source>
</evidence>
<dbReference type="OrthoDB" id="7759664at2759"/>
<feature type="transmembrane region" description="Helical" evidence="17">
    <location>
        <begin position="12"/>
        <end position="34"/>
    </location>
</feature>
<dbReference type="InterPro" id="IPR001841">
    <property type="entry name" value="Znf_RING"/>
</dbReference>
<dbReference type="InterPro" id="IPR013083">
    <property type="entry name" value="Znf_RING/FYVE/PHD"/>
</dbReference>